<dbReference type="EMBL" id="QKYU01000005">
    <property type="protein sequence ID" value="PZW48277.1"/>
    <property type="molecule type" value="Genomic_DNA"/>
</dbReference>
<dbReference type="OrthoDB" id="9845170at2"/>
<reference evidence="1 2" key="1">
    <citation type="submission" date="2018-06" db="EMBL/GenBank/DDBJ databases">
        <title>Genomic Encyclopedia of Archaeal and Bacterial Type Strains, Phase II (KMG-II): from individual species to whole genera.</title>
        <authorList>
            <person name="Goeker M."/>
        </authorList>
    </citation>
    <scope>NUCLEOTIDE SEQUENCE [LARGE SCALE GENOMIC DNA]</scope>
    <source>
        <strain evidence="1 2">DSM 24525</strain>
    </source>
</reference>
<evidence type="ECO:0000313" key="1">
    <source>
        <dbReference type="EMBL" id="PZW48277.1"/>
    </source>
</evidence>
<sequence>MSEAQAEPTLPTIMGFRISQIGRIPRLENFNPTNRPNATRWNAMLEQIRESGGMTSSTTSQGRNHPCQTQDLRCDHQNQVGNYVNTQCQVGGLTKYTRGKYNGNNESTSLSHVSVHASCYSSPTIGLALASCHDYSFRSGNTVQMDPAATATIAVMVQPPVMTFICGRCGKEETAVDSVELGLRFASYPPACSRTDGACRTARGEGGFTRR</sequence>
<keyword evidence="2" id="KW-1185">Reference proteome</keyword>
<comment type="caution">
    <text evidence="1">The sequence shown here is derived from an EMBL/GenBank/DDBJ whole genome shotgun (WGS) entry which is preliminary data.</text>
</comment>
<proteinExistence type="predicted"/>
<protein>
    <submittedName>
        <fullName evidence="1">Uncharacterized protein</fullName>
    </submittedName>
</protein>
<organism evidence="1 2">
    <name type="scientific">Humitalea rosea</name>
    <dbReference type="NCBI Taxonomy" id="990373"/>
    <lineage>
        <taxon>Bacteria</taxon>
        <taxon>Pseudomonadati</taxon>
        <taxon>Pseudomonadota</taxon>
        <taxon>Alphaproteobacteria</taxon>
        <taxon>Acetobacterales</taxon>
        <taxon>Roseomonadaceae</taxon>
        <taxon>Humitalea</taxon>
    </lineage>
</organism>
<dbReference type="Proteomes" id="UP000249688">
    <property type="component" value="Unassembled WGS sequence"/>
</dbReference>
<name>A0A2W7IQ13_9PROT</name>
<dbReference type="RefSeq" id="WP_146422720.1">
    <property type="nucleotide sequence ID" value="NZ_QKYU01000005.1"/>
</dbReference>
<accession>A0A2W7IQ13</accession>
<gene>
    <name evidence="1" type="ORF">C8P66_10524</name>
</gene>
<dbReference type="AlphaFoldDB" id="A0A2W7IQ13"/>
<evidence type="ECO:0000313" key="2">
    <source>
        <dbReference type="Proteomes" id="UP000249688"/>
    </source>
</evidence>